<dbReference type="SUPFAM" id="SSF46894">
    <property type="entry name" value="C-terminal effector domain of the bipartite response regulators"/>
    <property type="match status" value="1"/>
</dbReference>
<dbReference type="OrthoDB" id="1727128at2"/>
<dbReference type="RefSeq" id="WP_086543197.1">
    <property type="nucleotide sequence ID" value="NZ_MSSW01000064.1"/>
</dbReference>
<dbReference type="Pfam" id="PF00196">
    <property type="entry name" value="GerE"/>
    <property type="match status" value="1"/>
</dbReference>
<accession>A0A3E0DA94</accession>
<proteinExistence type="predicted"/>
<dbReference type="InterPro" id="IPR000792">
    <property type="entry name" value="Tscrpt_reg_LuxR_C"/>
</dbReference>
<evidence type="ECO:0000259" key="4">
    <source>
        <dbReference type="PROSITE" id="PS50043"/>
    </source>
</evidence>
<name>A0A3E0DA94_9BACT</name>
<keyword evidence="3" id="KW-0804">Transcription</keyword>
<dbReference type="EMBL" id="QUNF01000030">
    <property type="protein sequence ID" value="REG79589.1"/>
    <property type="molecule type" value="Genomic_DNA"/>
</dbReference>
<sequence length="266" mass="30583">MKKKLSDQVMNLWKKEYSSYLKKYTKYEPTEQFHHIAKLCAPGKSYYYILNLSNLSLDYVDPNIETVIGVRQDMATIDSLLKIALPNELELILKKEKIIFEFISTFVNQRDLLSYKIVYTYKCKGLKGQIQTMMIQTTALELSEMGKIEHAFVIHSDISHLRNITTDWVSFISLNGKKSYLNIKVEHACFDPNLANMGESSCNADLSKRELEIVKLMSQGLSAKIISEKLFISFNTTRTHRKNILRKTNCSNTAELITKCWADGAI</sequence>
<dbReference type="CDD" id="cd06170">
    <property type="entry name" value="LuxR_C_like"/>
    <property type="match status" value="1"/>
</dbReference>
<keyword evidence="2" id="KW-0238">DNA-binding</keyword>
<dbReference type="PRINTS" id="PR00038">
    <property type="entry name" value="HTHLUXR"/>
</dbReference>
<dbReference type="PANTHER" id="PTHR44688:SF16">
    <property type="entry name" value="DNA-BINDING TRANSCRIPTIONAL ACTIVATOR DEVR_DOSR"/>
    <property type="match status" value="1"/>
</dbReference>
<protein>
    <submittedName>
        <fullName evidence="5">Regulatory LuxR family protein</fullName>
    </submittedName>
</protein>
<dbReference type="InterPro" id="IPR016032">
    <property type="entry name" value="Sig_transdc_resp-reg_C-effctor"/>
</dbReference>
<dbReference type="Proteomes" id="UP000256405">
    <property type="component" value="Unassembled WGS sequence"/>
</dbReference>
<evidence type="ECO:0000313" key="5">
    <source>
        <dbReference type="EMBL" id="REG79589.1"/>
    </source>
</evidence>
<evidence type="ECO:0000313" key="6">
    <source>
        <dbReference type="Proteomes" id="UP000256405"/>
    </source>
</evidence>
<dbReference type="Gene3D" id="3.30.450.20">
    <property type="entry name" value="PAS domain"/>
    <property type="match status" value="1"/>
</dbReference>
<keyword evidence="1" id="KW-0805">Transcription regulation</keyword>
<feature type="domain" description="HTH luxR-type" evidence="4">
    <location>
        <begin position="199"/>
        <end position="264"/>
    </location>
</feature>
<dbReference type="PROSITE" id="PS50043">
    <property type="entry name" value="HTH_LUXR_2"/>
    <property type="match status" value="1"/>
</dbReference>
<reference evidence="5 6" key="1">
    <citation type="submission" date="2018-08" db="EMBL/GenBank/DDBJ databases">
        <title>Genomic Encyclopedia of Archaeal and Bacterial Type Strains, Phase II (KMG-II): from individual species to whole genera.</title>
        <authorList>
            <person name="Goeker M."/>
        </authorList>
    </citation>
    <scope>NUCLEOTIDE SEQUENCE [LARGE SCALE GENOMIC DNA]</scope>
    <source>
        <strain evidence="5 6">DSM 15986</strain>
    </source>
</reference>
<dbReference type="InterPro" id="IPR036388">
    <property type="entry name" value="WH-like_DNA-bd_sf"/>
</dbReference>
<dbReference type="PANTHER" id="PTHR44688">
    <property type="entry name" value="DNA-BINDING TRANSCRIPTIONAL ACTIVATOR DEVR_DOSR"/>
    <property type="match status" value="1"/>
</dbReference>
<evidence type="ECO:0000256" key="2">
    <source>
        <dbReference type="ARBA" id="ARBA00023125"/>
    </source>
</evidence>
<dbReference type="GO" id="GO:0006355">
    <property type="term" value="P:regulation of DNA-templated transcription"/>
    <property type="evidence" value="ECO:0007669"/>
    <property type="project" value="InterPro"/>
</dbReference>
<evidence type="ECO:0000256" key="3">
    <source>
        <dbReference type="ARBA" id="ARBA00023163"/>
    </source>
</evidence>
<organism evidence="5 6">
    <name type="scientific">Algoriphagus antarcticus</name>
    <dbReference type="NCBI Taxonomy" id="238540"/>
    <lineage>
        <taxon>Bacteria</taxon>
        <taxon>Pseudomonadati</taxon>
        <taxon>Bacteroidota</taxon>
        <taxon>Cytophagia</taxon>
        <taxon>Cytophagales</taxon>
        <taxon>Cyclobacteriaceae</taxon>
        <taxon>Algoriphagus</taxon>
    </lineage>
</organism>
<dbReference type="AlphaFoldDB" id="A0A3E0DA94"/>
<gene>
    <name evidence="5" type="ORF">C8N25_13026</name>
</gene>
<evidence type="ECO:0000256" key="1">
    <source>
        <dbReference type="ARBA" id="ARBA00023015"/>
    </source>
</evidence>
<dbReference type="SMART" id="SM00421">
    <property type="entry name" value="HTH_LUXR"/>
    <property type="match status" value="1"/>
</dbReference>
<comment type="caution">
    <text evidence="5">The sequence shown here is derived from an EMBL/GenBank/DDBJ whole genome shotgun (WGS) entry which is preliminary data.</text>
</comment>
<keyword evidence="6" id="KW-1185">Reference proteome</keyword>
<dbReference type="Gene3D" id="1.10.10.10">
    <property type="entry name" value="Winged helix-like DNA-binding domain superfamily/Winged helix DNA-binding domain"/>
    <property type="match status" value="1"/>
</dbReference>
<dbReference type="GO" id="GO:0003677">
    <property type="term" value="F:DNA binding"/>
    <property type="evidence" value="ECO:0007669"/>
    <property type="project" value="UniProtKB-KW"/>
</dbReference>